<proteinExistence type="predicted"/>
<evidence type="ECO:0000313" key="2">
    <source>
        <dbReference type="Proteomes" id="UP001162992"/>
    </source>
</evidence>
<dbReference type="EMBL" id="CM055111">
    <property type="protein sequence ID" value="KAJ7519181.1"/>
    <property type="molecule type" value="Genomic_DNA"/>
</dbReference>
<dbReference type="Proteomes" id="UP001162992">
    <property type="component" value="Chromosome 20"/>
</dbReference>
<name>A0ACC2AP34_DIPCM</name>
<protein>
    <submittedName>
        <fullName evidence="1">Uncharacterized protein</fullName>
    </submittedName>
</protein>
<evidence type="ECO:0000313" key="1">
    <source>
        <dbReference type="EMBL" id="KAJ7519181.1"/>
    </source>
</evidence>
<gene>
    <name evidence="1" type="ORF">O6H91_20G026500</name>
</gene>
<keyword evidence="2" id="KW-1185">Reference proteome</keyword>
<organism evidence="1 2">
    <name type="scientific">Diphasiastrum complanatum</name>
    <name type="common">Issler's clubmoss</name>
    <name type="synonym">Lycopodium complanatum</name>
    <dbReference type="NCBI Taxonomy" id="34168"/>
    <lineage>
        <taxon>Eukaryota</taxon>
        <taxon>Viridiplantae</taxon>
        <taxon>Streptophyta</taxon>
        <taxon>Embryophyta</taxon>
        <taxon>Tracheophyta</taxon>
        <taxon>Lycopodiopsida</taxon>
        <taxon>Lycopodiales</taxon>
        <taxon>Lycopodiaceae</taxon>
        <taxon>Lycopodioideae</taxon>
        <taxon>Diphasiastrum</taxon>
    </lineage>
</organism>
<sequence length="679" mass="71598">MSASSPASSPPLAPALPPQNTSATPPAATPPAPPSIAPAASPPSPPPAAAAPPVAAPPPAAAASPPPDASVSSPPPPQASVPTPPSPPLPASPPPAAQLAPPTPTSTNLQPPPPSANGSPPAPQATKPPVARSPPAGSSHSPPKTVTGSSSAGNGNGSGGKFPTTALIGIAVGGAVAVAIIALLLVCLIRKRSSKRRPHVDYEYASGDYQNKVGLYEVGRRPRRDSPYSSSEVQGKPYPPPPPPPLPHPSRLNLYGTNQAHLFTTTYDSGSATEAPSPRKFAPPPPPPGGSSSLGNSRAWFTYEELEEATEGFSKANLLGQGGFGYVFKGSLPGGKMVAVKRLKVGGKQGEREFRAEVETISRVHHRHLVTLVGYCIADSQRLLVYEYVPNGTLEFHLHGKGRPVLDWMTRMKIAIGAARGLAYLHEDCHPRIIHRDIKSSNILVDNHFEAKVSDFGLAKIASDTHSHVSTRVMGTFGYLAPEYASSGKLSDKSDVFSFGVVLLELLTGRKPVDSSRSLGDESLVEWARPLLGQALDDGIMNGLADDRLADNYDVQEMRRMIEVAAACVRHSANKRPKMGQVVRALEDDGADLNSGLKPGHSSRFGSPYESVDYDDKNYQSDLSRLRKMALGTSQDHSVYSGATSEYGLNPSVSGSEYQYHSSKEIDSRPLESDEKSLS</sequence>
<comment type="caution">
    <text evidence="1">The sequence shown here is derived from an EMBL/GenBank/DDBJ whole genome shotgun (WGS) entry which is preliminary data.</text>
</comment>
<reference evidence="2" key="1">
    <citation type="journal article" date="2024" name="Proc. Natl. Acad. Sci. U.S.A.">
        <title>Extraordinary preservation of gene collinearity over three hundred million years revealed in homosporous lycophytes.</title>
        <authorList>
            <person name="Li C."/>
            <person name="Wickell D."/>
            <person name="Kuo L.Y."/>
            <person name="Chen X."/>
            <person name="Nie B."/>
            <person name="Liao X."/>
            <person name="Peng D."/>
            <person name="Ji J."/>
            <person name="Jenkins J."/>
            <person name="Williams M."/>
            <person name="Shu S."/>
            <person name="Plott C."/>
            <person name="Barry K."/>
            <person name="Rajasekar S."/>
            <person name="Grimwood J."/>
            <person name="Han X."/>
            <person name="Sun S."/>
            <person name="Hou Z."/>
            <person name="He W."/>
            <person name="Dai G."/>
            <person name="Sun C."/>
            <person name="Schmutz J."/>
            <person name="Leebens-Mack J.H."/>
            <person name="Li F.W."/>
            <person name="Wang L."/>
        </authorList>
    </citation>
    <scope>NUCLEOTIDE SEQUENCE [LARGE SCALE GENOMIC DNA]</scope>
    <source>
        <strain evidence="2">cv. PW_Plant_1</strain>
    </source>
</reference>
<accession>A0ACC2AP34</accession>